<dbReference type="Proteomes" id="UP000681722">
    <property type="component" value="Unassembled WGS sequence"/>
</dbReference>
<accession>A0A8S2Q8S2</accession>
<evidence type="ECO:0000313" key="3">
    <source>
        <dbReference type="Proteomes" id="UP000681722"/>
    </source>
</evidence>
<gene>
    <name evidence="2" type="ORF">SRO942_LOCUS28256</name>
</gene>
<comment type="caution">
    <text evidence="2">The sequence shown here is derived from an EMBL/GenBank/DDBJ whole genome shotgun (WGS) entry which is preliminary data.</text>
</comment>
<evidence type="ECO:0000256" key="1">
    <source>
        <dbReference type="SAM" id="MobiDB-lite"/>
    </source>
</evidence>
<reference evidence="2" key="1">
    <citation type="submission" date="2021-02" db="EMBL/GenBank/DDBJ databases">
        <authorList>
            <person name="Nowell W R."/>
        </authorList>
    </citation>
    <scope>NUCLEOTIDE SEQUENCE</scope>
</reference>
<sequence length="45" mass="4870">TAAIPQLNDDDTLNPETMQLSDLLLGRRDDSASTKTKNSSGKHTL</sequence>
<organism evidence="2 3">
    <name type="scientific">Didymodactylos carnosus</name>
    <dbReference type="NCBI Taxonomy" id="1234261"/>
    <lineage>
        <taxon>Eukaryota</taxon>
        <taxon>Metazoa</taxon>
        <taxon>Spiralia</taxon>
        <taxon>Gnathifera</taxon>
        <taxon>Rotifera</taxon>
        <taxon>Eurotatoria</taxon>
        <taxon>Bdelloidea</taxon>
        <taxon>Philodinida</taxon>
        <taxon>Philodinidae</taxon>
        <taxon>Didymodactylos</taxon>
    </lineage>
</organism>
<evidence type="ECO:0000313" key="2">
    <source>
        <dbReference type="EMBL" id="CAF4089421.1"/>
    </source>
</evidence>
<dbReference type="AlphaFoldDB" id="A0A8S2Q8S2"/>
<name>A0A8S2Q8S2_9BILA</name>
<protein>
    <submittedName>
        <fullName evidence="2">Uncharacterized protein</fullName>
    </submittedName>
</protein>
<dbReference type="EMBL" id="CAJOBC010030847">
    <property type="protein sequence ID" value="CAF4089421.1"/>
    <property type="molecule type" value="Genomic_DNA"/>
</dbReference>
<feature type="compositionally biased region" description="Polar residues" evidence="1">
    <location>
        <begin position="33"/>
        <end position="45"/>
    </location>
</feature>
<feature type="region of interest" description="Disordered" evidence="1">
    <location>
        <begin position="22"/>
        <end position="45"/>
    </location>
</feature>
<feature type="non-terminal residue" evidence="2">
    <location>
        <position position="1"/>
    </location>
</feature>
<proteinExistence type="predicted"/>